<name>A0ABW1DL91_9DEIO</name>
<dbReference type="EMBL" id="JBHSOH010000020">
    <property type="protein sequence ID" value="MFC5849410.1"/>
    <property type="molecule type" value="Genomic_DNA"/>
</dbReference>
<comment type="caution">
    <text evidence="2">The sequence shown here is derived from an EMBL/GenBank/DDBJ whole genome shotgun (WGS) entry which is preliminary data.</text>
</comment>
<keyword evidence="3" id="KW-1185">Reference proteome</keyword>
<sequence>MNKNPLHTLLFAPLARLLAVQGSFPPEGRPTLRLNQRDGVFLDWRTAPGAGSPWVLQPGLSVPEALEELSRHAPRPDAAPGADHHADADALMRELQPWVVLEVGREARRIHITGPTSLHTDPLDLPSRRTRKGAA</sequence>
<evidence type="ECO:0000313" key="3">
    <source>
        <dbReference type="Proteomes" id="UP001595979"/>
    </source>
</evidence>
<evidence type="ECO:0000313" key="2">
    <source>
        <dbReference type="EMBL" id="MFC5849410.1"/>
    </source>
</evidence>
<proteinExistence type="predicted"/>
<feature type="region of interest" description="Disordered" evidence="1">
    <location>
        <begin position="68"/>
        <end position="88"/>
    </location>
</feature>
<evidence type="ECO:0000256" key="1">
    <source>
        <dbReference type="SAM" id="MobiDB-lite"/>
    </source>
</evidence>
<dbReference type="RefSeq" id="WP_380050524.1">
    <property type="nucleotide sequence ID" value="NZ_JBHSOH010000020.1"/>
</dbReference>
<protein>
    <submittedName>
        <fullName evidence="2">Uncharacterized protein</fullName>
    </submittedName>
</protein>
<dbReference type="Proteomes" id="UP001595979">
    <property type="component" value="Unassembled WGS sequence"/>
</dbReference>
<accession>A0ABW1DL91</accession>
<gene>
    <name evidence="2" type="ORF">ACFPQ6_13945</name>
</gene>
<feature type="region of interest" description="Disordered" evidence="1">
    <location>
        <begin position="112"/>
        <end position="135"/>
    </location>
</feature>
<organism evidence="2 3">
    <name type="scientific">Deinococcus petrolearius</name>
    <dbReference type="NCBI Taxonomy" id="1751295"/>
    <lineage>
        <taxon>Bacteria</taxon>
        <taxon>Thermotogati</taxon>
        <taxon>Deinococcota</taxon>
        <taxon>Deinococci</taxon>
        <taxon>Deinococcales</taxon>
        <taxon>Deinococcaceae</taxon>
        <taxon>Deinococcus</taxon>
    </lineage>
</organism>
<reference evidence="3" key="1">
    <citation type="journal article" date="2019" name="Int. J. Syst. Evol. Microbiol.">
        <title>The Global Catalogue of Microorganisms (GCM) 10K type strain sequencing project: providing services to taxonomists for standard genome sequencing and annotation.</title>
        <authorList>
            <consortium name="The Broad Institute Genomics Platform"/>
            <consortium name="The Broad Institute Genome Sequencing Center for Infectious Disease"/>
            <person name="Wu L."/>
            <person name="Ma J."/>
        </authorList>
    </citation>
    <scope>NUCLEOTIDE SEQUENCE [LARGE SCALE GENOMIC DNA]</scope>
    <source>
        <strain evidence="3">CGMCC 1.15053</strain>
    </source>
</reference>